<dbReference type="EMBL" id="JACIGM010000001">
    <property type="protein sequence ID" value="MBB4272946.1"/>
    <property type="molecule type" value="Genomic_DNA"/>
</dbReference>
<reference evidence="2 3" key="1">
    <citation type="submission" date="2020-08" db="EMBL/GenBank/DDBJ databases">
        <title>Genomic Encyclopedia of Type Strains, Phase IV (KMG-V): Genome sequencing to study the core and pangenomes of soil and plant-associated prokaryotes.</title>
        <authorList>
            <person name="Whitman W."/>
        </authorList>
    </citation>
    <scope>NUCLEOTIDE SEQUENCE [LARGE SCALE GENOMIC DNA]</scope>
    <source>
        <strain evidence="2 3">SEMIA 402</strain>
    </source>
</reference>
<name>A0A7W6WCF5_9HYPH</name>
<dbReference type="InterPro" id="IPR021027">
    <property type="entry name" value="Transposase_put_HTH"/>
</dbReference>
<evidence type="ECO:0000259" key="1">
    <source>
        <dbReference type="Pfam" id="PF12323"/>
    </source>
</evidence>
<dbReference type="Pfam" id="PF12323">
    <property type="entry name" value="HTH_OrfB_IS605"/>
    <property type="match status" value="1"/>
</dbReference>
<dbReference type="RefSeq" id="WP_183922946.1">
    <property type="nucleotide sequence ID" value="NZ_JACIGM010000001.1"/>
</dbReference>
<evidence type="ECO:0000313" key="3">
    <source>
        <dbReference type="Proteomes" id="UP000533641"/>
    </source>
</evidence>
<dbReference type="AlphaFoldDB" id="A0A7W6WCF5"/>
<evidence type="ECO:0000313" key="2">
    <source>
        <dbReference type="EMBL" id="MBB4272946.1"/>
    </source>
</evidence>
<protein>
    <recommendedName>
        <fullName evidence="1">Transposase putative helix-turn-helix domain-containing protein</fullName>
    </recommendedName>
</protein>
<comment type="caution">
    <text evidence="2">The sequence shown here is derived from an EMBL/GenBank/DDBJ whole genome shotgun (WGS) entry which is preliminary data.</text>
</comment>
<accession>A0A7W6WCF5</accession>
<organism evidence="2 3">
    <name type="scientific">Rhizobium mongolense</name>
    <dbReference type="NCBI Taxonomy" id="57676"/>
    <lineage>
        <taxon>Bacteria</taxon>
        <taxon>Pseudomonadati</taxon>
        <taxon>Pseudomonadota</taxon>
        <taxon>Alphaproteobacteria</taxon>
        <taxon>Hyphomicrobiales</taxon>
        <taxon>Rhizobiaceae</taxon>
        <taxon>Rhizobium/Agrobacterium group</taxon>
        <taxon>Rhizobium</taxon>
    </lineage>
</organism>
<sequence length="51" mass="5233">MGSKVARSKTLRAALLRQFAGVVRLVYNLALESAGTGGGITATRGSCVARP</sequence>
<feature type="domain" description="Transposase putative helix-turn-helix" evidence="1">
    <location>
        <begin position="13"/>
        <end position="32"/>
    </location>
</feature>
<gene>
    <name evidence="2" type="ORF">GGE12_000688</name>
</gene>
<dbReference type="Proteomes" id="UP000533641">
    <property type="component" value="Unassembled WGS sequence"/>
</dbReference>
<proteinExistence type="predicted"/>